<dbReference type="InterPro" id="IPR028082">
    <property type="entry name" value="Peripla_BP_I"/>
</dbReference>
<keyword evidence="7" id="KW-1185">Reference proteome</keyword>
<reference evidence="6 7" key="1">
    <citation type="submission" date="2020-04" db="EMBL/GenBank/DDBJ databases">
        <title>Genome sequencing of novel species.</title>
        <authorList>
            <person name="Heo J."/>
            <person name="Kim S.-J."/>
            <person name="Kim J.-S."/>
            <person name="Hong S.-B."/>
            <person name="Kwon S.-W."/>
        </authorList>
    </citation>
    <scope>NUCLEOTIDE SEQUENCE [LARGE SCALE GENOMIC DNA]</scope>
    <source>
        <strain evidence="6 7">MFER-1</strain>
    </source>
</reference>
<dbReference type="SUPFAM" id="SSF53822">
    <property type="entry name" value="Periplasmic binding protein-like I"/>
    <property type="match status" value="1"/>
</dbReference>
<dbReference type="InterPro" id="IPR001387">
    <property type="entry name" value="Cro/C1-type_HTH"/>
</dbReference>
<dbReference type="RefSeq" id="WP_169283332.1">
    <property type="nucleotide sequence ID" value="NZ_CP051680.1"/>
</dbReference>
<dbReference type="Proteomes" id="UP000502248">
    <property type="component" value="Chromosome"/>
</dbReference>
<evidence type="ECO:0000313" key="6">
    <source>
        <dbReference type="EMBL" id="QJD87086.1"/>
    </source>
</evidence>
<evidence type="ECO:0000256" key="3">
    <source>
        <dbReference type="ARBA" id="ARBA00023163"/>
    </source>
</evidence>
<dbReference type="CDD" id="cd01392">
    <property type="entry name" value="HTH_LacI"/>
    <property type="match status" value="1"/>
</dbReference>
<proteinExistence type="predicted"/>
<dbReference type="AlphaFoldDB" id="A0A7Z2VPF2"/>
<dbReference type="EMBL" id="CP051680">
    <property type="protein sequence ID" value="QJD87086.1"/>
    <property type="molecule type" value="Genomic_DNA"/>
</dbReference>
<dbReference type="InterPro" id="IPR010982">
    <property type="entry name" value="Lambda_DNA-bd_dom_sf"/>
</dbReference>
<dbReference type="GO" id="GO:0003700">
    <property type="term" value="F:DNA-binding transcription factor activity"/>
    <property type="evidence" value="ECO:0007669"/>
    <property type="project" value="TreeGrafter"/>
</dbReference>
<dbReference type="Gene3D" id="3.40.50.2300">
    <property type="match status" value="2"/>
</dbReference>
<name>A0A7Z2VPF2_9BACL</name>
<dbReference type="PANTHER" id="PTHR30146:SF24">
    <property type="entry name" value="XYLOSE OPERON REGULATORY PROTEIN"/>
    <property type="match status" value="1"/>
</dbReference>
<dbReference type="KEGG" id="cheb:HH215_30530"/>
<keyword evidence="3" id="KW-0804">Transcription</keyword>
<dbReference type="InterPro" id="IPR000843">
    <property type="entry name" value="HTH_LacI"/>
</dbReference>
<dbReference type="Gene3D" id="1.10.260.40">
    <property type="entry name" value="lambda repressor-like DNA-binding domains"/>
    <property type="match status" value="1"/>
</dbReference>
<dbReference type="PROSITE" id="PS50943">
    <property type="entry name" value="HTH_CROC1"/>
    <property type="match status" value="1"/>
</dbReference>
<evidence type="ECO:0000256" key="2">
    <source>
        <dbReference type="ARBA" id="ARBA00023125"/>
    </source>
</evidence>
<dbReference type="InterPro" id="IPR046335">
    <property type="entry name" value="LacI/GalR-like_sensor"/>
</dbReference>
<feature type="domain" description="HTH cro/C1-type" evidence="5">
    <location>
        <begin position="2"/>
        <end position="49"/>
    </location>
</feature>
<protein>
    <submittedName>
        <fullName evidence="6">LacI family transcriptional regulator</fullName>
    </submittedName>
</protein>
<keyword evidence="1" id="KW-0805">Transcription regulation</keyword>
<feature type="domain" description="HTH lacI-type" evidence="4">
    <location>
        <begin position="4"/>
        <end position="59"/>
    </location>
</feature>
<dbReference type="Pfam" id="PF00356">
    <property type="entry name" value="LacI"/>
    <property type="match status" value="1"/>
</dbReference>
<sequence length="344" mass="38099">MRKITIKDVARNAGVSIAAVSYVLNGKENKVSQDTIARIHESIKDLNYIPNMTARGLVKNTSELIGVIIPQTEDHKQLVFENPFYSEMISAIEGVVRDYGYHIILAGVDKGKTYLDISTSRNLDGAIIMGIYSEQLYEECKLANIPIVLIDSYVHDNDFAKVGIDDELGGYLATKHLIDNGHRNIGLVTGMIRKDGVVEKRFLGYKRALQEAGLFYNSDYVFENSVSYVHGRNSGSLIASKFPEITAIFATADMVAFGVIRGIKESGKEVPGDVSVIGFDDISMANIFLPPLTTVKQQISLKGETAAKLLIEQIRNKRGVKNQGDRTEIPLEVVERETVRKLTK</sequence>
<evidence type="ECO:0000259" key="4">
    <source>
        <dbReference type="PROSITE" id="PS50932"/>
    </source>
</evidence>
<dbReference type="PROSITE" id="PS50932">
    <property type="entry name" value="HTH_LACI_2"/>
    <property type="match status" value="1"/>
</dbReference>
<dbReference type="SMART" id="SM00354">
    <property type="entry name" value="HTH_LACI"/>
    <property type="match status" value="1"/>
</dbReference>
<dbReference type="SUPFAM" id="SSF47413">
    <property type="entry name" value="lambda repressor-like DNA-binding domains"/>
    <property type="match status" value="1"/>
</dbReference>
<accession>A0A7Z2VPF2</accession>
<dbReference type="Pfam" id="PF13377">
    <property type="entry name" value="Peripla_BP_3"/>
    <property type="match status" value="1"/>
</dbReference>
<evidence type="ECO:0000259" key="5">
    <source>
        <dbReference type="PROSITE" id="PS50943"/>
    </source>
</evidence>
<keyword evidence="2" id="KW-0238">DNA-binding</keyword>
<dbReference type="PROSITE" id="PS00356">
    <property type="entry name" value="HTH_LACI_1"/>
    <property type="match status" value="1"/>
</dbReference>
<evidence type="ECO:0000256" key="1">
    <source>
        <dbReference type="ARBA" id="ARBA00023015"/>
    </source>
</evidence>
<organism evidence="6 7">
    <name type="scientific">Cohnella herbarum</name>
    <dbReference type="NCBI Taxonomy" id="2728023"/>
    <lineage>
        <taxon>Bacteria</taxon>
        <taxon>Bacillati</taxon>
        <taxon>Bacillota</taxon>
        <taxon>Bacilli</taxon>
        <taxon>Bacillales</taxon>
        <taxon>Paenibacillaceae</taxon>
        <taxon>Cohnella</taxon>
    </lineage>
</organism>
<evidence type="ECO:0000313" key="7">
    <source>
        <dbReference type="Proteomes" id="UP000502248"/>
    </source>
</evidence>
<gene>
    <name evidence="6" type="ORF">HH215_30530</name>
</gene>
<dbReference type="CDD" id="cd06267">
    <property type="entry name" value="PBP1_LacI_sugar_binding-like"/>
    <property type="match status" value="1"/>
</dbReference>
<dbReference type="GO" id="GO:0000976">
    <property type="term" value="F:transcription cis-regulatory region binding"/>
    <property type="evidence" value="ECO:0007669"/>
    <property type="project" value="TreeGrafter"/>
</dbReference>
<dbReference type="PANTHER" id="PTHR30146">
    <property type="entry name" value="LACI-RELATED TRANSCRIPTIONAL REPRESSOR"/>
    <property type="match status" value="1"/>
</dbReference>